<accession>A0A2T6KPJ5</accession>
<dbReference type="Proteomes" id="UP000244523">
    <property type="component" value="Unassembled WGS sequence"/>
</dbReference>
<protein>
    <submittedName>
        <fullName evidence="1">Uncharacterized protein</fullName>
    </submittedName>
</protein>
<organism evidence="1 2">
    <name type="scientific">Yoonia sediminilitoris</name>
    <dbReference type="NCBI Taxonomy" id="1286148"/>
    <lineage>
        <taxon>Bacteria</taxon>
        <taxon>Pseudomonadati</taxon>
        <taxon>Pseudomonadota</taxon>
        <taxon>Alphaproteobacteria</taxon>
        <taxon>Rhodobacterales</taxon>
        <taxon>Paracoccaceae</taxon>
        <taxon>Yoonia</taxon>
    </lineage>
</organism>
<keyword evidence="2" id="KW-1185">Reference proteome</keyword>
<dbReference type="OrthoDB" id="7865311at2"/>
<proteinExistence type="predicted"/>
<gene>
    <name evidence="1" type="ORF">C8N45_10178</name>
</gene>
<name>A0A2T6KPJ5_9RHOB</name>
<evidence type="ECO:0000313" key="1">
    <source>
        <dbReference type="EMBL" id="PUB18494.1"/>
    </source>
</evidence>
<reference evidence="1 2" key="1">
    <citation type="submission" date="2018-04" db="EMBL/GenBank/DDBJ databases">
        <title>Genomic Encyclopedia of Archaeal and Bacterial Type Strains, Phase II (KMG-II): from individual species to whole genera.</title>
        <authorList>
            <person name="Goeker M."/>
        </authorList>
    </citation>
    <scope>NUCLEOTIDE SEQUENCE [LARGE SCALE GENOMIC DNA]</scope>
    <source>
        <strain evidence="1 2">DSM 29955</strain>
    </source>
</reference>
<comment type="caution">
    <text evidence="1">The sequence shown here is derived from an EMBL/GenBank/DDBJ whole genome shotgun (WGS) entry which is preliminary data.</text>
</comment>
<dbReference type="EMBL" id="QBUD01000001">
    <property type="protein sequence ID" value="PUB18494.1"/>
    <property type="molecule type" value="Genomic_DNA"/>
</dbReference>
<dbReference type="AlphaFoldDB" id="A0A2T6KPJ5"/>
<dbReference type="RefSeq" id="WP_133175914.1">
    <property type="nucleotide sequence ID" value="NZ_QBUD01000001.1"/>
</dbReference>
<evidence type="ECO:0000313" key="2">
    <source>
        <dbReference type="Proteomes" id="UP000244523"/>
    </source>
</evidence>
<sequence length="166" mass="18170">MSTGAPMGDSDVTKDDIVPYGTFARNCTVAKADMGAEVKSAAGFRFFDPRPDSTRKRTMFLTGFRDGCARQFTGALVMFGDVGTHEIVRYSDVGLKRPYSATDEAYEVIKTTFCGARPTKPCGRRIDRLAKSTSFVTVYDGFGDKADWVDLLLHKGEIVAIEVNDG</sequence>